<dbReference type="EMBL" id="JAHKRT010000004">
    <property type="protein sequence ID" value="MBU3078161.1"/>
    <property type="molecule type" value="Genomic_DNA"/>
</dbReference>
<dbReference type="PIRSF" id="PIRSF032025">
    <property type="entry name" value="UCP032025"/>
    <property type="match status" value="1"/>
</dbReference>
<protein>
    <submittedName>
        <fullName evidence="1">DUF1489 domain-containing protein</fullName>
    </submittedName>
</protein>
<keyword evidence="2" id="KW-1185">Reference proteome</keyword>
<dbReference type="InterPro" id="IPR008320">
    <property type="entry name" value="UCP032025"/>
</dbReference>
<proteinExistence type="predicted"/>
<accession>A0ABS6BK11</accession>
<name>A0ABS6BK11_9SPHN</name>
<comment type="caution">
    <text evidence="1">The sequence shown here is derived from an EMBL/GenBank/DDBJ whole genome shotgun (WGS) entry which is preliminary data.</text>
</comment>
<evidence type="ECO:0000313" key="2">
    <source>
        <dbReference type="Proteomes" id="UP000776276"/>
    </source>
</evidence>
<evidence type="ECO:0000313" key="1">
    <source>
        <dbReference type="EMBL" id="MBU3078161.1"/>
    </source>
</evidence>
<organism evidence="1 2">
    <name type="scientific">Sphingomonas quercus</name>
    <dbReference type="NCBI Taxonomy" id="2842451"/>
    <lineage>
        <taxon>Bacteria</taxon>
        <taxon>Pseudomonadati</taxon>
        <taxon>Pseudomonadota</taxon>
        <taxon>Alphaproteobacteria</taxon>
        <taxon>Sphingomonadales</taxon>
        <taxon>Sphingomonadaceae</taxon>
        <taxon>Sphingomonas</taxon>
    </lineage>
</organism>
<dbReference type="Pfam" id="PF07370">
    <property type="entry name" value="DUF1489"/>
    <property type="match status" value="1"/>
</dbReference>
<sequence length="133" mass="14309">MTKVAVGADSIEALRSALGGRARDGETYITTRYKPTRAETLVGGSLFWIIRHRLIARAEILGFAEGKNGEGRPCCVIRLANDIVAVRAQPRRAHQGWRYLEDKDAPPDLAGGDADIAALPPELASELSGMGLI</sequence>
<gene>
    <name evidence="1" type="ORF">KOF26_09805</name>
</gene>
<dbReference type="Proteomes" id="UP000776276">
    <property type="component" value="Unassembled WGS sequence"/>
</dbReference>
<reference evidence="1 2" key="1">
    <citation type="submission" date="2021-06" db="EMBL/GenBank/DDBJ databases">
        <title>Sphingomonas sp. XMGL2, whole genome shotgun sequencing project.</title>
        <authorList>
            <person name="Zhao G."/>
            <person name="Shen L."/>
        </authorList>
    </citation>
    <scope>NUCLEOTIDE SEQUENCE [LARGE SCALE GENOMIC DNA]</scope>
    <source>
        <strain evidence="1 2">XMGL2</strain>
    </source>
</reference>